<dbReference type="AlphaFoldDB" id="F3QMJ6"/>
<proteinExistence type="predicted"/>
<comment type="caution">
    <text evidence="1">The sequence shown here is derived from an EMBL/GenBank/DDBJ whole genome shotgun (WGS) entry which is preliminary data.</text>
</comment>
<keyword evidence="2" id="KW-1185">Reference proteome</keyword>
<sequence length="79" mass="9206">MHTTQQNPNTKKSVEILARNTREAMVRDKYASGTEEAKKWGFVENTWEDKQFQEADWNAFVEKAMEGDPWEGHDGKQAF</sequence>
<protein>
    <submittedName>
        <fullName evidence="1">Conserved domain protein</fullName>
    </submittedName>
</protein>
<evidence type="ECO:0000313" key="1">
    <source>
        <dbReference type="EMBL" id="EGG51816.1"/>
    </source>
</evidence>
<dbReference type="OrthoDB" id="9167648at2"/>
<dbReference type="EMBL" id="AFBP01000081">
    <property type="protein sequence ID" value="EGG51816.1"/>
    <property type="molecule type" value="Genomic_DNA"/>
</dbReference>
<reference evidence="1 2" key="1">
    <citation type="submission" date="2011-02" db="EMBL/GenBank/DDBJ databases">
        <authorList>
            <person name="Weinstock G."/>
            <person name="Sodergren E."/>
            <person name="Clifton S."/>
            <person name="Fulton L."/>
            <person name="Fulton B."/>
            <person name="Courtney L."/>
            <person name="Fronick C."/>
            <person name="Harrison M."/>
            <person name="Strong C."/>
            <person name="Farmer C."/>
            <person name="Delahaunty K."/>
            <person name="Markovic C."/>
            <person name="Hall O."/>
            <person name="Minx P."/>
            <person name="Tomlinson C."/>
            <person name="Mitreva M."/>
            <person name="Hou S."/>
            <person name="Chen J."/>
            <person name="Wollam A."/>
            <person name="Pepin K.H."/>
            <person name="Johnson M."/>
            <person name="Bhonagiri V."/>
            <person name="Zhang X."/>
            <person name="Suruliraj S."/>
            <person name="Warren W."/>
            <person name="Chinwalla A."/>
            <person name="Mardis E.R."/>
            <person name="Wilson R.K."/>
        </authorList>
    </citation>
    <scope>NUCLEOTIDE SEQUENCE [LARGE SCALE GENOMIC DNA]</scope>
    <source>
        <strain evidence="1 2">YIT 11859</strain>
    </source>
</reference>
<dbReference type="Proteomes" id="UP000005156">
    <property type="component" value="Unassembled WGS sequence"/>
</dbReference>
<organism evidence="1 2">
    <name type="scientific">Parasutterella excrementihominis YIT 11859</name>
    <dbReference type="NCBI Taxonomy" id="762966"/>
    <lineage>
        <taxon>Bacteria</taxon>
        <taxon>Pseudomonadati</taxon>
        <taxon>Pseudomonadota</taxon>
        <taxon>Betaproteobacteria</taxon>
        <taxon>Burkholderiales</taxon>
        <taxon>Sutterellaceae</taxon>
        <taxon>Parasutterella</taxon>
    </lineage>
</organism>
<dbReference type="RefSeq" id="WP_008864748.1">
    <property type="nucleotide sequence ID" value="NZ_GL883751.1"/>
</dbReference>
<dbReference type="GeneID" id="43349489"/>
<gene>
    <name evidence="1" type="ORF">HMPREF9439_02175</name>
</gene>
<evidence type="ECO:0000313" key="2">
    <source>
        <dbReference type="Proteomes" id="UP000005156"/>
    </source>
</evidence>
<dbReference type="HOGENOM" id="CLU_2602845_0_0_4"/>
<name>F3QMJ6_9BURK</name>
<accession>F3QMJ6</accession>